<name>A0A9J6FDJ8_HAELO</name>
<keyword evidence="2" id="KW-1185">Reference proteome</keyword>
<gene>
    <name evidence="1" type="ORF">HPB48_020223</name>
</gene>
<accession>A0A9J6FDJ8</accession>
<evidence type="ECO:0000313" key="2">
    <source>
        <dbReference type="Proteomes" id="UP000821853"/>
    </source>
</evidence>
<reference evidence="1 2" key="1">
    <citation type="journal article" date="2020" name="Cell">
        <title>Large-Scale Comparative Analyses of Tick Genomes Elucidate Their Genetic Diversity and Vector Capacities.</title>
        <authorList>
            <consortium name="Tick Genome and Microbiome Consortium (TIGMIC)"/>
            <person name="Jia N."/>
            <person name="Wang J."/>
            <person name="Shi W."/>
            <person name="Du L."/>
            <person name="Sun Y."/>
            <person name="Zhan W."/>
            <person name="Jiang J.F."/>
            <person name="Wang Q."/>
            <person name="Zhang B."/>
            <person name="Ji P."/>
            <person name="Bell-Sakyi L."/>
            <person name="Cui X.M."/>
            <person name="Yuan T.T."/>
            <person name="Jiang B.G."/>
            <person name="Yang W.F."/>
            <person name="Lam T.T."/>
            <person name="Chang Q.C."/>
            <person name="Ding S.J."/>
            <person name="Wang X.J."/>
            <person name="Zhu J.G."/>
            <person name="Ruan X.D."/>
            <person name="Zhao L."/>
            <person name="Wei J.T."/>
            <person name="Ye R.Z."/>
            <person name="Que T.C."/>
            <person name="Du C.H."/>
            <person name="Zhou Y.H."/>
            <person name="Cheng J.X."/>
            <person name="Dai P.F."/>
            <person name="Guo W.B."/>
            <person name="Han X.H."/>
            <person name="Huang E.J."/>
            <person name="Li L.F."/>
            <person name="Wei W."/>
            <person name="Gao Y.C."/>
            <person name="Liu J.Z."/>
            <person name="Shao H.Z."/>
            <person name="Wang X."/>
            <person name="Wang C.C."/>
            <person name="Yang T.C."/>
            <person name="Huo Q.B."/>
            <person name="Li W."/>
            <person name="Chen H.Y."/>
            <person name="Chen S.E."/>
            <person name="Zhou L.G."/>
            <person name="Ni X.B."/>
            <person name="Tian J.H."/>
            <person name="Sheng Y."/>
            <person name="Liu T."/>
            <person name="Pan Y.S."/>
            <person name="Xia L.Y."/>
            <person name="Li J."/>
            <person name="Zhao F."/>
            <person name="Cao W.C."/>
        </authorList>
    </citation>
    <scope>NUCLEOTIDE SEQUENCE [LARGE SCALE GENOMIC DNA]</scope>
    <source>
        <strain evidence="1">HaeL-2018</strain>
    </source>
</reference>
<dbReference type="OrthoDB" id="6771146at2759"/>
<dbReference type="Proteomes" id="UP000821853">
    <property type="component" value="Chromosome 1"/>
</dbReference>
<organism evidence="1 2">
    <name type="scientific">Haemaphysalis longicornis</name>
    <name type="common">Bush tick</name>
    <dbReference type="NCBI Taxonomy" id="44386"/>
    <lineage>
        <taxon>Eukaryota</taxon>
        <taxon>Metazoa</taxon>
        <taxon>Ecdysozoa</taxon>
        <taxon>Arthropoda</taxon>
        <taxon>Chelicerata</taxon>
        <taxon>Arachnida</taxon>
        <taxon>Acari</taxon>
        <taxon>Parasitiformes</taxon>
        <taxon>Ixodida</taxon>
        <taxon>Ixodoidea</taxon>
        <taxon>Ixodidae</taxon>
        <taxon>Haemaphysalinae</taxon>
        <taxon>Haemaphysalis</taxon>
    </lineage>
</organism>
<comment type="caution">
    <text evidence="1">The sequence shown here is derived from an EMBL/GenBank/DDBJ whole genome shotgun (WGS) entry which is preliminary data.</text>
</comment>
<evidence type="ECO:0000313" key="1">
    <source>
        <dbReference type="EMBL" id="KAH9360744.1"/>
    </source>
</evidence>
<sequence>MHFPDPTSNDKKPSILTTPFKTLQYLHEAVQNKLLSLRPTLSMKALNPTTLERQDEKLALNNLSTMATLDASSIQHAEETAKFIRIVLYWWPAVNGKIPRKGDRRRDELQSRITAATLPQLEILKRVT</sequence>
<proteinExistence type="predicted"/>
<dbReference type="EMBL" id="JABSTR010000001">
    <property type="protein sequence ID" value="KAH9360744.1"/>
    <property type="molecule type" value="Genomic_DNA"/>
</dbReference>
<dbReference type="AlphaFoldDB" id="A0A9J6FDJ8"/>
<protein>
    <submittedName>
        <fullName evidence="1">Uncharacterized protein</fullName>
    </submittedName>
</protein>
<dbReference type="VEuPathDB" id="VectorBase:HLOH_057153"/>